<evidence type="ECO:0000256" key="17">
    <source>
        <dbReference type="SAM" id="SignalP"/>
    </source>
</evidence>
<dbReference type="InterPro" id="IPR036942">
    <property type="entry name" value="Beta-barrel_TonB_sf"/>
</dbReference>
<organism evidence="20 21">
    <name type="scientific">Piscinibacterium candidicorallinum</name>
    <dbReference type="NCBI Taxonomy" id="1793872"/>
    <lineage>
        <taxon>Bacteria</taxon>
        <taxon>Pseudomonadati</taxon>
        <taxon>Pseudomonadota</taxon>
        <taxon>Betaproteobacteria</taxon>
        <taxon>Burkholderiales</taxon>
        <taxon>Piscinibacterium</taxon>
    </lineage>
</organism>
<protein>
    <submittedName>
        <fullName evidence="20">TonB-dependent siderophore receptor</fullName>
    </submittedName>
</protein>
<dbReference type="Gene3D" id="2.40.170.20">
    <property type="entry name" value="TonB-dependent receptor, beta-barrel domain"/>
    <property type="match status" value="1"/>
</dbReference>
<dbReference type="PANTHER" id="PTHR32552">
    <property type="entry name" value="FERRICHROME IRON RECEPTOR-RELATED"/>
    <property type="match status" value="1"/>
</dbReference>
<evidence type="ECO:0000256" key="12">
    <source>
        <dbReference type="ARBA" id="ARBA00023170"/>
    </source>
</evidence>
<dbReference type="Proteomes" id="UP001595556">
    <property type="component" value="Unassembled WGS sequence"/>
</dbReference>
<comment type="caution">
    <text evidence="20">The sequence shown here is derived from an EMBL/GenBank/DDBJ whole genome shotgun (WGS) entry which is preliminary data.</text>
</comment>
<keyword evidence="8" id="KW-0408">Iron</keyword>
<evidence type="ECO:0000256" key="13">
    <source>
        <dbReference type="ARBA" id="ARBA00023237"/>
    </source>
</evidence>
<evidence type="ECO:0000256" key="8">
    <source>
        <dbReference type="ARBA" id="ARBA00023004"/>
    </source>
</evidence>
<evidence type="ECO:0000256" key="4">
    <source>
        <dbReference type="ARBA" id="ARBA00022452"/>
    </source>
</evidence>
<dbReference type="Pfam" id="PF07715">
    <property type="entry name" value="Plug"/>
    <property type="match status" value="1"/>
</dbReference>
<dbReference type="InterPro" id="IPR039426">
    <property type="entry name" value="TonB-dep_rcpt-like"/>
</dbReference>
<evidence type="ECO:0000313" key="21">
    <source>
        <dbReference type="Proteomes" id="UP001595556"/>
    </source>
</evidence>
<dbReference type="InterPro" id="IPR037066">
    <property type="entry name" value="Plug_dom_sf"/>
</dbReference>
<evidence type="ECO:0000256" key="16">
    <source>
        <dbReference type="RuleBase" id="RU003357"/>
    </source>
</evidence>
<keyword evidence="12 20" id="KW-0675">Receptor</keyword>
<accession>A0ABV7H606</accession>
<reference evidence="21" key="1">
    <citation type="journal article" date="2019" name="Int. J. Syst. Evol. Microbiol.">
        <title>The Global Catalogue of Microorganisms (GCM) 10K type strain sequencing project: providing services to taxonomists for standard genome sequencing and annotation.</title>
        <authorList>
            <consortium name="The Broad Institute Genomics Platform"/>
            <consortium name="The Broad Institute Genome Sequencing Center for Infectious Disease"/>
            <person name="Wu L."/>
            <person name="Ma J."/>
        </authorList>
    </citation>
    <scope>NUCLEOTIDE SEQUENCE [LARGE SCALE GENOMIC DNA]</scope>
    <source>
        <strain evidence="21">KCTC 52168</strain>
    </source>
</reference>
<keyword evidence="3 14" id="KW-0813">Transport</keyword>
<keyword evidence="5" id="KW-0410">Iron transport</keyword>
<feature type="domain" description="TonB-dependent receptor plug" evidence="19">
    <location>
        <begin position="67"/>
        <end position="180"/>
    </location>
</feature>
<evidence type="ECO:0000256" key="9">
    <source>
        <dbReference type="ARBA" id="ARBA00023065"/>
    </source>
</evidence>
<dbReference type="Gene3D" id="2.170.130.10">
    <property type="entry name" value="TonB-dependent receptor, plug domain"/>
    <property type="match status" value="1"/>
</dbReference>
<dbReference type="Pfam" id="PF00593">
    <property type="entry name" value="TonB_dep_Rec_b-barrel"/>
    <property type="match status" value="1"/>
</dbReference>
<evidence type="ECO:0000259" key="18">
    <source>
        <dbReference type="Pfam" id="PF00593"/>
    </source>
</evidence>
<keyword evidence="21" id="KW-1185">Reference proteome</keyword>
<dbReference type="RefSeq" id="WP_377303469.1">
    <property type="nucleotide sequence ID" value="NZ_CP180191.1"/>
</dbReference>
<keyword evidence="10 15" id="KW-0798">TonB box</keyword>
<proteinExistence type="inferred from homology"/>
<evidence type="ECO:0000256" key="7">
    <source>
        <dbReference type="ARBA" id="ARBA00022729"/>
    </source>
</evidence>
<feature type="domain" description="TonB-dependent receptor-like beta-barrel" evidence="18">
    <location>
        <begin position="301"/>
        <end position="732"/>
    </location>
</feature>
<evidence type="ECO:0000256" key="14">
    <source>
        <dbReference type="PROSITE-ProRule" id="PRU01360"/>
    </source>
</evidence>
<dbReference type="InterPro" id="IPR000531">
    <property type="entry name" value="Beta-barrel_TonB"/>
</dbReference>
<keyword evidence="9" id="KW-0406">Ion transport</keyword>
<dbReference type="InterPro" id="IPR010916">
    <property type="entry name" value="TonB_box_CS"/>
</dbReference>
<dbReference type="PROSITE" id="PS00430">
    <property type="entry name" value="TONB_DEPENDENT_REC_1"/>
    <property type="match status" value="1"/>
</dbReference>
<keyword evidence="7 17" id="KW-0732">Signal</keyword>
<evidence type="ECO:0000256" key="5">
    <source>
        <dbReference type="ARBA" id="ARBA00022496"/>
    </source>
</evidence>
<feature type="signal peptide" evidence="17">
    <location>
        <begin position="1"/>
        <end position="26"/>
    </location>
</feature>
<keyword evidence="4 14" id="KW-1134">Transmembrane beta strand</keyword>
<evidence type="ECO:0000256" key="3">
    <source>
        <dbReference type="ARBA" id="ARBA00022448"/>
    </source>
</evidence>
<evidence type="ECO:0000313" key="20">
    <source>
        <dbReference type="EMBL" id="MFC3147954.1"/>
    </source>
</evidence>
<keyword evidence="13 14" id="KW-0998">Cell outer membrane</keyword>
<evidence type="ECO:0000259" key="19">
    <source>
        <dbReference type="Pfam" id="PF07715"/>
    </source>
</evidence>
<dbReference type="SUPFAM" id="SSF56935">
    <property type="entry name" value="Porins"/>
    <property type="match status" value="1"/>
</dbReference>
<dbReference type="EMBL" id="JBHRTI010000004">
    <property type="protein sequence ID" value="MFC3147954.1"/>
    <property type="molecule type" value="Genomic_DNA"/>
</dbReference>
<dbReference type="InterPro" id="IPR012910">
    <property type="entry name" value="Plug_dom"/>
</dbReference>
<evidence type="ECO:0000256" key="10">
    <source>
        <dbReference type="ARBA" id="ARBA00023077"/>
    </source>
</evidence>
<evidence type="ECO:0000256" key="15">
    <source>
        <dbReference type="PROSITE-ProRule" id="PRU10143"/>
    </source>
</evidence>
<gene>
    <name evidence="20" type="ORF">ACFOEN_09890</name>
</gene>
<feature type="chain" id="PRO_5045966206" evidence="17">
    <location>
        <begin position="27"/>
        <end position="766"/>
    </location>
</feature>
<name>A0ABV7H606_9BURK</name>
<keyword evidence="6 14" id="KW-0812">Transmembrane</keyword>
<evidence type="ECO:0000256" key="2">
    <source>
        <dbReference type="ARBA" id="ARBA00009810"/>
    </source>
</evidence>
<keyword evidence="11 14" id="KW-0472">Membrane</keyword>
<comment type="similarity">
    <text evidence="2 14 16">Belongs to the TonB-dependent receptor family.</text>
</comment>
<sequence>MTPTFKLSRITLALTGAFLLGGQVLAQTVQPPAAPATAPAQQTDANKDDQLKLDSVVVTGAAVATTKMRQSLSVSTLSNEQIEKSVATNAAEVLRSVPGVRSESSAGEGNTNITMRGAPLSAGGSRYVSLQEDGLPVLLFGDIAFATPDQYLRADAMIDRLEVVRGGSASTLASNGPAGIINFISKTGEDKGGMASLGVGLDFRQYRLEFTQGGKASDTVRYQVGGFWRVGEASGRNANFNAENGGQIKGNVTFMLGGNNYIRASLKVLNDKTPTFLPVPTRLSADGRSIQTIPGIDPRNAFFVTNAFNRDVVLDRNNQQVVTDPRDGLHMKSTALGLEAGFDLGSIRIENRFRYADNGGRFIGVFPASDGPAVPASVGGPLPADRFVGHIFNTSLDSLDNVFNDLKASYKISLGGKDSLTVTGGLFYGKQDIAQTWYWNGYVFALNGDNPRNFGQLGTLPTPIWGNFIRSWDSSYTQTAPYAALTWDAGALTVDASLRSDRNKGSGYQLPDGYTAATGGFDTRTRNNFNYSISKTSYSVGANYQLDRNLAAFARVSSGVSFMGDRVLGAATARTAIPFNELTQQELGVKIRSGGLSAFITAFNAKTKEGCAFEASTQRTLCDNYSARGVEAELGLRAGAFRLTSGVTLTDASIDGGPNNGKTPRRQADVVYSIAPSYSVGNAEIGAAIIGTTKSYAQNDNVVVLPGYTVVNAFLNYSISDNLLLNVGVNNLFNKLGYTEGEGQNGFFVARSINGRTARATIKYLF</sequence>
<evidence type="ECO:0000256" key="6">
    <source>
        <dbReference type="ARBA" id="ARBA00022692"/>
    </source>
</evidence>
<evidence type="ECO:0000256" key="1">
    <source>
        <dbReference type="ARBA" id="ARBA00004571"/>
    </source>
</evidence>
<dbReference type="PROSITE" id="PS52016">
    <property type="entry name" value="TONB_DEPENDENT_REC_3"/>
    <property type="match status" value="1"/>
</dbReference>
<evidence type="ECO:0000256" key="11">
    <source>
        <dbReference type="ARBA" id="ARBA00023136"/>
    </source>
</evidence>
<dbReference type="PANTHER" id="PTHR32552:SF89">
    <property type="entry name" value="CATECHOLATE SIDEROPHORE RECEPTOR FIU"/>
    <property type="match status" value="1"/>
</dbReference>
<feature type="short sequence motif" description="TonB box" evidence="15">
    <location>
        <begin position="55"/>
        <end position="61"/>
    </location>
</feature>
<comment type="subcellular location">
    <subcellularLocation>
        <location evidence="1 14">Cell outer membrane</location>
        <topology evidence="1 14">Multi-pass membrane protein</topology>
    </subcellularLocation>
</comment>